<dbReference type="Proteomes" id="UP000699462">
    <property type="component" value="Unassembled WGS sequence"/>
</dbReference>
<evidence type="ECO:0000313" key="2">
    <source>
        <dbReference type="EMBL" id="KAF8567664.1"/>
    </source>
</evidence>
<comment type="caution">
    <text evidence="2">The sequence shown here is derived from an EMBL/GenBank/DDBJ whole genome shotgun (WGS) entry which is preliminary data.</text>
</comment>
<dbReference type="EMBL" id="JTDF01003613">
    <property type="protein sequence ID" value="KAF8567664.1"/>
    <property type="molecule type" value="Genomic_DNA"/>
</dbReference>
<organism evidence="2 3">
    <name type="scientific">Paragonimus westermani</name>
    <dbReference type="NCBI Taxonomy" id="34504"/>
    <lineage>
        <taxon>Eukaryota</taxon>
        <taxon>Metazoa</taxon>
        <taxon>Spiralia</taxon>
        <taxon>Lophotrochozoa</taxon>
        <taxon>Platyhelminthes</taxon>
        <taxon>Trematoda</taxon>
        <taxon>Digenea</taxon>
        <taxon>Plagiorchiida</taxon>
        <taxon>Troglotremata</taxon>
        <taxon>Troglotrematidae</taxon>
        <taxon>Paragonimus</taxon>
    </lineage>
</organism>
<dbReference type="AlphaFoldDB" id="A0A8T0DL45"/>
<gene>
    <name evidence="2" type="ORF">P879_07199</name>
</gene>
<proteinExistence type="predicted"/>
<evidence type="ECO:0000256" key="1">
    <source>
        <dbReference type="SAM" id="MobiDB-lite"/>
    </source>
</evidence>
<evidence type="ECO:0000313" key="3">
    <source>
        <dbReference type="Proteomes" id="UP000699462"/>
    </source>
</evidence>
<name>A0A8T0DL45_9TREM</name>
<keyword evidence="3" id="KW-1185">Reference proteome</keyword>
<sequence>MKEAKPKSSECLCLKRPVMESEVLKTPISHRPPFQRPHSTTEHSQTSSRLTGLNHLAGVFCDKLDSSSNYKPQFYYGVFVNLIVEPIFMRAIDLMPAATECKFDHPIIIKSTSISPVEIKSTITAYCHASSEHVGRDVSGCSTPLSDIISSLTVKAAKQCILIEPIETGTCVARGPVVSVCFQTDIALKTPSTEEENQSS</sequence>
<feature type="region of interest" description="Disordered" evidence="1">
    <location>
        <begin position="25"/>
        <end position="48"/>
    </location>
</feature>
<reference evidence="2 3" key="1">
    <citation type="submission" date="2019-07" db="EMBL/GenBank/DDBJ databases">
        <title>Annotation for the trematode Paragonimus westermani.</title>
        <authorList>
            <person name="Choi Y.-J."/>
        </authorList>
    </citation>
    <scope>NUCLEOTIDE SEQUENCE [LARGE SCALE GENOMIC DNA]</scope>
    <source>
        <strain evidence="2">180907_Pwestermani</strain>
    </source>
</reference>
<protein>
    <submittedName>
        <fullName evidence="2">Uncharacterized protein</fullName>
    </submittedName>
</protein>
<accession>A0A8T0DL45</accession>